<protein>
    <submittedName>
        <fullName evidence="1">Uncharacterized protein</fullName>
    </submittedName>
</protein>
<reference evidence="1" key="1">
    <citation type="submission" date="2020-07" db="EMBL/GenBank/DDBJ databases">
        <title>Multicomponent nature underlies the extraordinary mechanical properties of spider dragline silk.</title>
        <authorList>
            <person name="Kono N."/>
            <person name="Nakamura H."/>
            <person name="Mori M."/>
            <person name="Yoshida Y."/>
            <person name="Ohtoshi R."/>
            <person name="Malay A.D."/>
            <person name="Moran D.A.P."/>
            <person name="Tomita M."/>
            <person name="Numata K."/>
            <person name="Arakawa K."/>
        </authorList>
    </citation>
    <scope>NUCLEOTIDE SEQUENCE</scope>
</reference>
<proteinExistence type="predicted"/>
<evidence type="ECO:0000313" key="2">
    <source>
        <dbReference type="Proteomes" id="UP000887116"/>
    </source>
</evidence>
<dbReference type="AlphaFoldDB" id="A0A8X6L7J5"/>
<sequence>MHKFSIIAKDINLNALVQTIFKNRNAPLAGSLILLRVWICFSKFGERFELGIRCPPQEMQTTVGRTRTHGYERSVNDVSVAMATKRRKLRSPEDGFCNELDALLPGILLNADRKKFYQWQLTFA</sequence>
<dbReference type="OrthoDB" id="6434882at2759"/>
<evidence type="ECO:0000313" key="1">
    <source>
        <dbReference type="EMBL" id="GFQ96693.1"/>
    </source>
</evidence>
<dbReference type="EMBL" id="BMAO01034461">
    <property type="protein sequence ID" value="GFQ96693.1"/>
    <property type="molecule type" value="Genomic_DNA"/>
</dbReference>
<organism evidence="1 2">
    <name type="scientific">Trichonephila clavata</name>
    <name type="common">Joro spider</name>
    <name type="synonym">Nephila clavata</name>
    <dbReference type="NCBI Taxonomy" id="2740835"/>
    <lineage>
        <taxon>Eukaryota</taxon>
        <taxon>Metazoa</taxon>
        <taxon>Ecdysozoa</taxon>
        <taxon>Arthropoda</taxon>
        <taxon>Chelicerata</taxon>
        <taxon>Arachnida</taxon>
        <taxon>Araneae</taxon>
        <taxon>Araneomorphae</taxon>
        <taxon>Entelegynae</taxon>
        <taxon>Araneoidea</taxon>
        <taxon>Nephilidae</taxon>
        <taxon>Trichonephila</taxon>
    </lineage>
</organism>
<gene>
    <name evidence="1" type="ORF">TNCT_157261</name>
</gene>
<accession>A0A8X6L7J5</accession>
<comment type="caution">
    <text evidence="1">The sequence shown here is derived from an EMBL/GenBank/DDBJ whole genome shotgun (WGS) entry which is preliminary data.</text>
</comment>
<keyword evidence="2" id="KW-1185">Reference proteome</keyword>
<name>A0A8X6L7J5_TRICU</name>
<dbReference type="Proteomes" id="UP000887116">
    <property type="component" value="Unassembled WGS sequence"/>
</dbReference>